<proteinExistence type="predicted"/>
<keyword evidence="1" id="KW-1133">Transmembrane helix</keyword>
<dbReference type="EMBL" id="PXVC01000044">
    <property type="protein sequence ID" value="PSI01192.1"/>
    <property type="molecule type" value="Genomic_DNA"/>
</dbReference>
<comment type="caution">
    <text evidence="2">The sequence shown here is derived from an EMBL/GenBank/DDBJ whole genome shotgun (WGS) entry which is preliminary data.</text>
</comment>
<keyword evidence="1" id="KW-0472">Membrane</keyword>
<dbReference type="RefSeq" id="WP_106500344.1">
    <property type="nucleotide sequence ID" value="NZ_PXVC01000044.1"/>
</dbReference>
<dbReference type="AlphaFoldDB" id="A0A2P7ED89"/>
<dbReference type="Proteomes" id="UP000240206">
    <property type="component" value="Unassembled WGS sequence"/>
</dbReference>
<reference evidence="3" key="1">
    <citation type="submission" date="2018-03" db="EMBL/GenBank/DDBJ databases">
        <title>Ecological and genomic features of two cosmopolitan and abundant freshwater picocyanobacteria.</title>
        <authorList>
            <person name="Cabello-Yeves P.J."/>
            <person name="Picazo A."/>
            <person name="Camacho A."/>
            <person name="Callieri C."/>
            <person name="Rosselli R."/>
            <person name="Roda-Garcia J."/>
            <person name="Coutinho F.H."/>
            <person name="Rodriguez-Valera F."/>
        </authorList>
    </citation>
    <scope>NUCLEOTIDE SEQUENCE [LARGE SCALE GENOMIC DNA]</scope>
    <source>
        <strain evidence="3">Tous</strain>
    </source>
</reference>
<organism evidence="2 3">
    <name type="scientific">Synechococcus lacustris str. Tous</name>
    <dbReference type="NCBI Taxonomy" id="1910958"/>
    <lineage>
        <taxon>Bacteria</taxon>
        <taxon>Bacillati</taxon>
        <taxon>Cyanobacteriota</taxon>
        <taxon>Cyanophyceae</taxon>
        <taxon>Synechococcales</taxon>
        <taxon>Synechococcaceae</taxon>
        <taxon>Synechococcus</taxon>
    </lineage>
</organism>
<name>A0A2P7ED89_9SYNE</name>
<accession>A0A2P7ED89</accession>
<keyword evidence="1" id="KW-0812">Transmembrane</keyword>
<keyword evidence="3" id="KW-1185">Reference proteome</keyword>
<evidence type="ECO:0000313" key="2">
    <source>
        <dbReference type="EMBL" id="PSI01192.1"/>
    </source>
</evidence>
<evidence type="ECO:0000313" key="3">
    <source>
        <dbReference type="Proteomes" id="UP000240206"/>
    </source>
</evidence>
<protein>
    <submittedName>
        <fullName evidence="2">Cytochrome B6</fullName>
    </submittedName>
</protein>
<gene>
    <name evidence="2" type="ORF">C7K08_09210</name>
</gene>
<sequence>MGIAFYFGFLAAGLTAAVVLTKLLKGIKLI</sequence>
<feature type="transmembrane region" description="Helical" evidence="1">
    <location>
        <begin position="6"/>
        <end position="24"/>
    </location>
</feature>
<evidence type="ECO:0000256" key="1">
    <source>
        <dbReference type="SAM" id="Phobius"/>
    </source>
</evidence>